<dbReference type="AlphaFoldDB" id="A0A4Z0JHV0"/>
<protein>
    <submittedName>
        <fullName evidence="2">ABC transporter permease</fullName>
    </submittedName>
</protein>
<dbReference type="OrthoDB" id="2014935at2"/>
<feature type="transmembrane region" description="Helical" evidence="1">
    <location>
        <begin position="123"/>
        <end position="153"/>
    </location>
</feature>
<dbReference type="EMBL" id="RKLY01000034">
    <property type="protein sequence ID" value="TGD21638.1"/>
    <property type="molecule type" value="Genomic_DNA"/>
</dbReference>
<dbReference type="RefSeq" id="WP_135374182.1">
    <property type="nucleotide sequence ID" value="NZ_RKLY01000034.1"/>
</dbReference>
<feature type="transmembrane region" description="Helical" evidence="1">
    <location>
        <begin position="393"/>
        <end position="420"/>
    </location>
</feature>
<name>A0A4Z0JHV0_9LACO</name>
<keyword evidence="3" id="KW-1185">Reference proteome</keyword>
<sequence length="538" mass="60046">MNNNQFQMTGFLTRFTLKKDRLKLLVWAVVLISLFVGVASKFTSLYGNQQAIDEIIKTLKTPAMVSLFGKMPKDVFTSADVFAAEMTVFMAIISCIMNYYFVIRNTRGEEESGILEMIQAHSVGRLANLSATIIESFILNFGIGLIYALGLQFANLSGTDLNGNFLLGFGLASCGFMFASIAAVVSQLSDNTRSATTLAYLVFGIMYIARMITDVTDSHYTWFVPLGWVEKLSTYQQNNWLPVILMLILSVILVLIAFYLNSHRDLGSGLIATKPGRASASPLLHDPLTLFWRLNRVSILVWFFGILILGMTYGSIFNTIGDIVKTNPMFKQLLSTSAIDNANLLIVKQFIGMLMIVFAVLALIPGISLINYLKKGEDKGYLEIIHATPTSRLKLYGSMIFISVITVTIILFAGNLGLYLGGNAVMKQNLPLEIFQRNLLGYWPATMIFLGISACLVGWLPKLISLNFGYLIISFFIQYFGKLLKLPDWTEKLTPFGYLAKVPVKDFNPTTFWFQLALALILIVIGYVGYRRRDLVIN</sequence>
<accession>A0A4Z0JHV0</accession>
<feature type="transmembrane region" description="Helical" evidence="1">
    <location>
        <begin position="165"/>
        <end position="185"/>
    </location>
</feature>
<dbReference type="Proteomes" id="UP000298021">
    <property type="component" value="Unassembled WGS sequence"/>
</dbReference>
<feature type="transmembrane region" description="Helical" evidence="1">
    <location>
        <begin position="440"/>
        <end position="460"/>
    </location>
</feature>
<evidence type="ECO:0000256" key="1">
    <source>
        <dbReference type="SAM" id="Phobius"/>
    </source>
</evidence>
<feature type="transmembrane region" description="Helical" evidence="1">
    <location>
        <begin position="467"/>
        <end position="484"/>
    </location>
</feature>
<proteinExistence type="predicted"/>
<evidence type="ECO:0000313" key="2">
    <source>
        <dbReference type="EMBL" id="TGD21638.1"/>
    </source>
</evidence>
<feature type="transmembrane region" description="Helical" evidence="1">
    <location>
        <begin position="240"/>
        <end position="260"/>
    </location>
</feature>
<keyword evidence="1" id="KW-0812">Transmembrane</keyword>
<reference evidence="2 3" key="1">
    <citation type="submission" date="2018-10" db="EMBL/GenBank/DDBJ databases">
        <title>Lactobacillus sp. R7 and Lactobacillus sp. R19 isolated from fermented mustard green product of Taiwan.</title>
        <authorList>
            <person name="Lin S.-T."/>
        </authorList>
    </citation>
    <scope>NUCLEOTIDE SEQUENCE [LARGE SCALE GENOMIC DNA]</scope>
    <source>
        <strain evidence="2 3">BCRC 81127</strain>
    </source>
</reference>
<comment type="caution">
    <text evidence="2">The sequence shown here is derived from an EMBL/GenBank/DDBJ whole genome shotgun (WGS) entry which is preliminary data.</text>
</comment>
<feature type="transmembrane region" description="Helical" evidence="1">
    <location>
        <begin position="299"/>
        <end position="320"/>
    </location>
</feature>
<organism evidence="2 3">
    <name type="scientific">Companilactobacillus suantsaicola</name>
    <dbReference type="NCBI Taxonomy" id="2487723"/>
    <lineage>
        <taxon>Bacteria</taxon>
        <taxon>Bacillati</taxon>
        <taxon>Bacillota</taxon>
        <taxon>Bacilli</taxon>
        <taxon>Lactobacillales</taxon>
        <taxon>Lactobacillaceae</taxon>
        <taxon>Companilactobacillus</taxon>
    </lineage>
</organism>
<gene>
    <name evidence="2" type="ORF">EGT49_10780</name>
</gene>
<feature type="transmembrane region" description="Helical" evidence="1">
    <location>
        <begin position="350"/>
        <end position="373"/>
    </location>
</feature>
<evidence type="ECO:0000313" key="3">
    <source>
        <dbReference type="Proteomes" id="UP000298021"/>
    </source>
</evidence>
<feature type="transmembrane region" description="Helical" evidence="1">
    <location>
        <begin position="197"/>
        <end position="213"/>
    </location>
</feature>
<feature type="transmembrane region" description="Helical" evidence="1">
    <location>
        <begin position="512"/>
        <end position="530"/>
    </location>
</feature>
<feature type="transmembrane region" description="Helical" evidence="1">
    <location>
        <begin position="21"/>
        <end position="39"/>
    </location>
</feature>
<keyword evidence="1" id="KW-1133">Transmembrane helix</keyword>
<feature type="transmembrane region" description="Helical" evidence="1">
    <location>
        <begin position="81"/>
        <end position="102"/>
    </location>
</feature>
<keyword evidence="1" id="KW-0472">Membrane</keyword>